<dbReference type="EMBL" id="BSCI01000001">
    <property type="protein sequence ID" value="GLG85658.1"/>
    <property type="molecule type" value="Genomic_DNA"/>
</dbReference>
<dbReference type="InterPro" id="IPR036689">
    <property type="entry name" value="ESAT-6-like_sf"/>
</dbReference>
<evidence type="ECO:0000313" key="5">
    <source>
        <dbReference type="Proteomes" id="UP000095362"/>
    </source>
</evidence>
<evidence type="ECO:0000313" key="6">
    <source>
        <dbReference type="Proteomes" id="UP000095727"/>
    </source>
</evidence>
<dbReference type="Proteomes" id="UP000095362">
    <property type="component" value="Unassembled WGS sequence"/>
</dbReference>
<evidence type="ECO:0000313" key="7">
    <source>
        <dbReference type="Proteomes" id="UP000554488"/>
    </source>
</evidence>
<reference evidence="4 7" key="2">
    <citation type="submission" date="2020-04" db="EMBL/GenBank/DDBJ databases">
        <authorList>
            <person name="Pieper L."/>
        </authorList>
    </citation>
    <scope>NUCLEOTIDE SEQUENCE [LARGE SCALE GENOMIC DNA]</scope>
    <source>
        <strain evidence="4 7">F22</strain>
    </source>
</reference>
<gene>
    <name evidence="3" type="ORF">comes_02030</name>
    <name evidence="2" type="ORF">ERS852481_00120</name>
    <name evidence="1" type="ORF">ERS852574_00157</name>
    <name evidence="4" type="ORF">HUU93_12960</name>
</gene>
<dbReference type="RefSeq" id="WP_008368735.1">
    <property type="nucleotide sequence ID" value="NZ_BSCI01000001.1"/>
</dbReference>
<dbReference type="EMBL" id="CYXR01000001">
    <property type="protein sequence ID" value="CUM70604.1"/>
    <property type="molecule type" value="Genomic_DNA"/>
</dbReference>
<proteinExistence type="predicted"/>
<evidence type="ECO:0000313" key="3">
    <source>
        <dbReference type="EMBL" id="GLG85658.1"/>
    </source>
</evidence>
<evidence type="ECO:0000313" key="1">
    <source>
        <dbReference type="EMBL" id="CUM70604.1"/>
    </source>
</evidence>
<organism evidence="4 7">
    <name type="scientific">Coprococcus comes</name>
    <dbReference type="NCBI Taxonomy" id="410072"/>
    <lineage>
        <taxon>Bacteria</taxon>
        <taxon>Bacillati</taxon>
        <taxon>Bacillota</taxon>
        <taxon>Clostridia</taxon>
        <taxon>Lachnospirales</taxon>
        <taxon>Lachnospiraceae</taxon>
        <taxon>Coprococcus</taxon>
    </lineage>
</organism>
<dbReference type="InterPro" id="IPR010310">
    <property type="entry name" value="T7SS_ESAT-6-like"/>
</dbReference>
<protein>
    <submittedName>
        <fullName evidence="4">WXG100 family type VII secretion target</fullName>
    </submittedName>
</protein>
<dbReference type="OrthoDB" id="2063278at2"/>
<dbReference type="Proteomes" id="UP000095727">
    <property type="component" value="Unassembled WGS sequence"/>
</dbReference>
<dbReference type="Gene3D" id="1.10.287.1060">
    <property type="entry name" value="ESAT-6-like"/>
    <property type="match status" value="1"/>
</dbReference>
<dbReference type="GeneID" id="92826125"/>
<reference evidence="3" key="4">
    <citation type="submission" date="2022-09" db="EMBL/GenBank/DDBJ databases">
        <title>Draft genome sequence of Coprococcus comes strain 31264.</title>
        <authorList>
            <person name="Atsushi H."/>
            <person name="Moriya O."/>
            <person name="Mitsuo S."/>
        </authorList>
    </citation>
    <scope>NUCLEOTIDE SEQUENCE</scope>
    <source>
        <strain evidence="3">JCM 31264</strain>
    </source>
</reference>
<name>A0A174JEI0_9FIRM</name>
<dbReference type="PaxDb" id="410072-ERS852525_00201"/>
<reference evidence="4 7" key="3">
    <citation type="submission" date="2020-07" db="EMBL/GenBank/DDBJ databases">
        <title>Bacterial metabolism rescues the inhibition of intestinal drug absorption by food and drug additives.</title>
        <authorList>
            <person name="Zou L."/>
            <person name="Spanogiannopoulos P."/>
            <person name="Chien H.-C."/>
            <person name="Pieper L.M."/>
            <person name="Cai W."/>
            <person name="Khuri N."/>
            <person name="Pottel J."/>
            <person name="Vora B."/>
            <person name="Ni Z."/>
            <person name="Tsakalozou E."/>
            <person name="Zhang W."/>
            <person name="Shoichet B.K."/>
            <person name="Giacomini K.M."/>
            <person name="Turnbaugh P.J."/>
        </authorList>
    </citation>
    <scope>NUCLEOTIDE SEQUENCE [LARGE SCALE GENOMIC DNA]</scope>
    <source>
        <strain evidence="4 7">F22</strain>
    </source>
</reference>
<evidence type="ECO:0000313" key="2">
    <source>
        <dbReference type="EMBL" id="CUN42361.1"/>
    </source>
</evidence>
<dbReference type="Pfam" id="PF06013">
    <property type="entry name" value="WXG100"/>
    <property type="match status" value="1"/>
</dbReference>
<evidence type="ECO:0000313" key="4">
    <source>
        <dbReference type="EMBL" id="NUN87492.1"/>
    </source>
</evidence>
<reference evidence="5 6" key="1">
    <citation type="submission" date="2015-09" db="EMBL/GenBank/DDBJ databases">
        <authorList>
            <consortium name="Pathogen Informatics"/>
        </authorList>
    </citation>
    <scope>NUCLEOTIDE SEQUENCE [LARGE SCALE GENOMIC DNA]</scope>
    <source>
        <strain evidence="2 5">2789STDY5834866</strain>
        <strain evidence="1 6">2789STDY5834962</strain>
    </source>
</reference>
<dbReference type="EMBL" id="JABWDC010000061">
    <property type="protein sequence ID" value="NUN87492.1"/>
    <property type="molecule type" value="Genomic_DNA"/>
</dbReference>
<accession>A0A174JEI0</accession>
<reference evidence="3" key="5">
    <citation type="submission" date="2022-11" db="EMBL/GenBank/DDBJ databases">
        <title>Draft genome sequence of Coprococcus comes strain 31264.</title>
        <authorList>
            <person name="Hisatomi A."/>
            <person name="Ohkuma M."/>
            <person name="Sakamoto M."/>
        </authorList>
    </citation>
    <scope>NUCLEOTIDE SEQUENCE</scope>
    <source>
        <strain evidence="3">JCM 31264</strain>
    </source>
</reference>
<dbReference type="AlphaFoldDB" id="A0A174JEI0"/>
<dbReference type="Proteomes" id="UP001145109">
    <property type="component" value="Unassembled WGS sequence"/>
</dbReference>
<dbReference type="EMBL" id="CYZK01000001">
    <property type="protein sequence ID" value="CUN42361.1"/>
    <property type="molecule type" value="Genomic_DNA"/>
</dbReference>
<dbReference type="STRING" id="410072.ERS852525_00201"/>
<dbReference type="SUPFAM" id="SSF140453">
    <property type="entry name" value="EsxAB dimer-like"/>
    <property type="match status" value="1"/>
</dbReference>
<sequence>MANIRIDADGLQNNISSMRAYINELDSLNARTQTLMTQIASSWEGEASTAYINIMTERIQKAGQMKELLQEFISYMESTRTKFVSRDQESSYSIRGC</sequence>
<dbReference type="Proteomes" id="UP000554488">
    <property type="component" value="Unassembled WGS sequence"/>
</dbReference>